<feature type="region of interest" description="Disordered" evidence="1">
    <location>
        <begin position="73"/>
        <end position="99"/>
    </location>
</feature>
<dbReference type="Proteomes" id="UP000887574">
    <property type="component" value="Unplaced"/>
</dbReference>
<protein>
    <submittedName>
        <fullName evidence="3">F-box domain-containing protein</fullName>
    </submittedName>
</protein>
<evidence type="ECO:0000256" key="1">
    <source>
        <dbReference type="SAM" id="MobiDB-lite"/>
    </source>
</evidence>
<dbReference type="AlphaFoldDB" id="A0A915ERJ1"/>
<evidence type="ECO:0000313" key="2">
    <source>
        <dbReference type="Proteomes" id="UP000887574"/>
    </source>
</evidence>
<organism evidence="2 3">
    <name type="scientific">Ditylenchus dipsaci</name>
    <dbReference type="NCBI Taxonomy" id="166011"/>
    <lineage>
        <taxon>Eukaryota</taxon>
        <taxon>Metazoa</taxon>
        <taxon>Ecdysozoa</taxon>
        <taxon>Nematoda</taxon>
        <taxon>Chromadorea</taxon>
        <taxon>Rhabditida</taxon>
        <taxon>Tylenchina</taxon>
        <taxon>Tylenchomorpha</taxon>
        <taxon>Sphaerularioidea</taxon>
        <taxon>Anguinidae</taxon>
        <taxon>Anguininae</taxon>
        <taxon>Ditylenchus</taxon>
    </lineage>
</organism>
<accession>A0A915ERJ1</accession>
<proteinExistence type="predicted"/>
<dbReference type="WBParaSite" id="jg873">
    <property type="protein sequence ID" value="jg873"/>
    <property type="gene ID" value="jg873"/>
</dbReference>
<evidence type="ECO:0000313" key="3">
    <source>
        <dbReference type="WBParaSite" id="jg873"/>
    </source>
</evidence>
<sequence length="99" mass="11121">MIQSKLMPAEVVTEVLAFLPYQNARQLLPISRRYSQILARQIDSQLHPNQCKKIGPEARRTIHKLAGIKKNAEEPLSNKVTKRPGSSFSSSPSITNYFG</sequence>
<reference evidence="3" key="1">
    <citation type="submission" date="2022-11" db="UniProtKB">
        <authorList>
            <consortium name="WormBaseParasite"/>
        </authorList>
    </citation>
    <scope>IDENTIFICATION</scope>
</reference>
<name>A0A915ERJ1_9BILA</name>
<keyword evidence="2" id="KW-1185">Reference proteome</keyword>